<evidence type="ECO:0000313" key="3">
    <source>
        <dbReference type="EMBL" id="KAG5579704.1"/>
    </source>
</evidence>
<feature type="compositionally biased region" description="Basic and acidic residues" evidence="1">
    <location>
        <begin position="361"/>
        <end position="373"/>
    </location>
</feature>
<proteinExistence type="predicted"/>
<feature type="region of interest" description="Disordered" evidence="1">
    <location>
        <begin position="357"/>
        <end position="405"/>
    </location>
</feature>
<sequence length="859" mass="99541">MARFISAHKTTNNLEAYRTVDENIPYAEMVRSSKWENREGRGVNANAEVTMQKGVISIKEPICNHSEALKRSLVGKFNADATLTEVRKWSYNTWKQAYGLNVYEMGNNFFLFEFKSIQLAQQVMEGIWEWKKNPVKLIWWNPLVATVEERNTGKSTWVKILGLPLHLWSQKIFKAIGNLCGGWLETEEETTLRNHLKWARIRVCNDGNNIPREVKVENGGVIFEMQIWAELPARAYVGDRGASNLFTQKVVDQDPLDKGMWTDMGQLKGTRPLSHALPCDSAESSGVRNRANVDGLSMLDPKVILGLTPKVTEASKAPFIKDAHAQHMTSLKGLEDIKFLAENFILAMKNWEVSSKATHKRREEGPSVEETSHTHAQLKNNDSHRQTQGESMNTAANQAESREAELQIQQIHQPEPVIETEASNWVNSHILELSNTYGVAFEGFESETLELLMRIDERKMEIDKTKQPKETTTPKSRGRGKNELKNLQSSLNKEVEGETKVNKGVERVAFQLWPSRWMRCGFMVADGSKGGILLMWDSRVWKGSKVEEGNFSITYKFEALRDSFCWTFTGVYAPHTRKEKLECWEEMAAMKGLSEGPWVTGGDFNTVRHMLERRGCSRITNIMADFSKWIEDLELHDPILIGGKYTWVRGLNHQSNARLDRFLYSTEWEESFKNIRQRIMPRVTSDHNPILLECGDWEKRNYYFKFENWWLKVEGFNELVQEWWNGFTVVGCPDYKLCTKLKLLKQKLKDWSRNTFSEMTNRKNNLLEELVVLDRAQEDRELSEEELMVRATILVELEVLANHDEERWRQKSRALWLKEGDKNTRFFQRLATAHRRYNTIDRLVVRGKRCKNLMKSKVL</sequence>
<accession>A0A9J5WXJ9</accession>
<comment type="caution">
    <text evidence="3">The sequence shown here is derived from an EMBL/GenBank/DDBJ whole genome shotgun (WGS) entry which is preliminary data.</text>
</comment>
<keyword evidence="4" id="KW-1185">Reference proteome</keyword>
<dbReference type="Proteomes" id="UP000824120">
    <property type="component" value="Chromosome 10"/>
</dbReference>
<dbReference type="EMBL" id="JACXVP010000010">
    <property type="protein sequence ID" value="KAG5579704.1"/>
    <property type="molecule type" value="Genomic_DNA"/>
</dbReference>
<evidence type="ECO:0000259" key="2">
    <source>
        <dbReference type="Pfam" id="PF14111"/>
    </source>
</evidence>
<dbReference type="SUPFAM" id="SSF56219">
    <property type="entry name" value="DNase I-like"/>
    <property type="match status" value="1"/>
</dbReference>
<name>A0A9J5WXJ9_SOLCO</name>
<feature type="compositionally biased region" description="Polar residues" evidence="1">
    <location>
        <begin position="388"/>
        <end position="399"/>
    </location>
</feature>
<dbReference type="AlphaFoldDB" id="A0A9J5WXJ9"/>
<dbReference type="PANTHER" id="PTHR34427">
    <property type="entry name" value="DUF4283 DOMAIN PROTEIN"/>
    <property type="match status" value="1"/>
</dbReference>
<organism evidence="3 4">
    <name type="scientific">Solanum commersonii</name>
    <name type="common">Commerson's wild potato</name>
    <name type="synonym">Commerson's nightshade</name>
    <dbReference type="NCBI Taxonomy" id="4109"/>
    <lineage>
        <taxon>Eukaryota</taxon>
        <taxon>Viridiplantae</taxon>
        <taxon>Streptophyta</taxon>
        <taxon>Embryophyta</taxon>
        <taxon>Tracheophyta</taxon>
        <taxon>Spermatophyta</taxon>
        <taxon>Magnoliopsida</taxon>
        <taxon>eudicotyledons</taxon>
        <taxon>Gunneridae</taxon>
        <taxon>Pentapetalae</taxon>
        <taxon>asterids</taxon>
        <taxon>lamiids</taxon>
        <taxon>Solanales</taxon>
        <taxon>Solanaceae</taxon>
        <taxon>Solanoideae</taxon>
        <taxon>Solaneae</taxon>
        <taxon>Solanum</taxon>
    </lineage>
</organism>
<dbReference type="Gene3D" id="3.60.10.10">
    <property type="entry name" value="Endonuclease/exonuclease/phosphatase"/>
    <property type="match status" value="1"/>
</dbReference>
<feature type="region of interest" description="Disordered" evidence="1">
    <location>
        <begin position="462"/>
        <end position="498"/>
    </location>
</feature>
<dbReference type="Pfam" id="PF14111">
    <property type="entry name" value="DUF4283"/>
    <property type="match status" value="1"/>
</dbReference>
<protein>
    <recommendedName>
        <fullName evidence="2">DUF4283 domain-containing protein</fullName>
    </recommendedName>
</protein>
<evidence type="ECO:0000256" key="1">
    <source>
        <dbReference type="SAM" id="MobiDB-lite"/>
    </source>
</evidence>
<dbReference type="InterPro" id="IPR036691">
    <property type="entry name" value="Endo/exonu/phosph_ase_sf"/>
</dbReference>
<reference evidence="3 4" key="1">
    <citation type="submission" date="2020-09" db="EMBL/GenBank/DDBJ databases">
        <title>De no assembly of potato wild relative species, Solanum commersonii.</title>
        <authorList>
            <person name="Cho K."/>
        </authorList>
    </citation>
    <scope>NUCLEOTIDE SEQUENCE [LARGE SCALE GENOMIC DNA]</scope>
    <source>
        <strain evidence="3">LZ3.2</strain>
        <tissue evidence="3">Leaf</tissue>
    </source>
</reference>
<dbReference type="InterPro" id="IPR025558">
    <property type="entry name" value="DUF4283"/>
</dbReference>
<feature type="domain" description="DUF4283" evidence="2">
    <location>
        <begin position="67"/>
        <end position="144"/>
    </location>
</feature>
<gene>
    <name evidence="3" type="ORF">H5410_050331</name>
</gene>
<evidence type="ECO:0000313" key="4">
    <source>
        <dbReference type="Proteomes" id="UP000824120"/>
    </source>
</evidence>
<dbReference type="OrthoDB" id="1750912at2759"/>
<dbReference type="PANTHER" id="PTHR34427:SF10">
    <property type="entry name" value="DUF4283 DOMAIN-CONTAINING PROTEIN"/>
    <property type="match status" value="1"/>
</dbReference>